<evidence type="ECO:0000313" key="3">
    <source>
        <dbReference type="Proteomes" id="UP000824232"/>
    </source>
</evidence>
<proteinExistence type="predicted"/>
<evidence type="ECO:0000256" key="1">
    <source>
        <dbReference type="SAM" id="Coils"/>
    </source>
</evidence>
<reference evidence="2" key="1">
    <citation type="submission" date="2020-10" db="EMBL/GenBank/DDBJ databases">
        <authorList>
            <person name="Gilroy R."/>
        </authorList>
    </citation>
    <scope>NUCLEOTIDE SEQUENCE</scope>
    <source>
        <strain evidence="2">CHK184-20233</strain>
    </source>
</reference>
<accession>A0A9D1DUM1</accession>
<organism evidence="2 3">
    <name type="scientific">Candidatus Onthousia excrementipullorum</name>
    <dbReference type="NCBI Taxonomy" id="2840884"/>
    <lineage>
        <taxon>Bacteria</taxon>
        <taxon>Bacillati</taxon>
        <taxon>Bacillota</taxon>
        <taxon>Bacilli</taxon>
        <taxon>Candidatus Onthousia</taxon>
    </lineage>
</organism>
<reference evidence="2" key="2">
    <citation type="journal article" date="2021" name="PeerJ">
        <title>Extensive microbial diversity within the chicken gut microbiome revealed by metagenomics and culture.</title>
        <authorList>
            <person name="Gilroy R."/>
            <person name="Ravi A."/>
            <person name="Getino M."/>
            <person name="Pursley I."/>
            <person name="Horton D.L."/>
            <person name="Alikhan N.F."/>
            <person name="Baker D."/>
            <person name="Gharbi K."/>
            <person name="Hall N."/>
            <person name="Watson M."/>
            <person name="Adriaenssens E.M."/>
            <person name="Foster-Nyarko E."/>
            <person name="Jarju S."/>
            <person name="Secka A."/>
            <person name="Antonio M."/>
            <person name="Oren A."/>
            <person name="Chaudhuri R.R."/>
            <person name="La Ragione R."/>
            <person name="Hildebrand F."/>
            <person name="Pallen M.J."/>
        </authorList>
    </citation>
    <scope>NUCLEOTIDE SEQUENCE</scope>
    <source>
        <strain evidence="2">CHK184-20233</strain>
    </source>
</reference>
<dbReference type="Proteomes" id="UP000824232">
    <property type="component" value="Unassembled WGS sequence"/>
</dbReference>
<name>A0A9D1DUM1_9FIRM</name>
<keyword evidence="1" id="KW-0175">Coiled coil</keyword>
<sequence length="95" mass="10793">MERIVFNVGPYSFTTSAFLIGLILSQKLSLEEQDSIGNWLQLVGLTMQTYASQQITIDASKIDNKDKSNDSSDIEKLKKTIKDIEEELDKIYCDK</sequence>
<feature type="coiled-coil region" evidence="1">
    <location>
        <begin position="67"/>
        <end position="94"/>
    </location>
</feature>
<protein>
    <submittedName>
        <fullName evidence="2">Uncharacterized protein</fullName>
    </submittedName>
</protein>
<dbReference type="AlphaFoldDB" id="A0A9D1DUM1"/>
<evidence type="ECO:0000313" key="2">
    <source>
        <dbReference type="EMBL" id="HIR59415.1"/>
    </source>
</evidence>
<comment type="caution">
    <text evidence="2">The sequence shown here is derived from an EMBL/GenBank/DDBJ whole genome shotgun (WGS) entry which is preliminary data.</text>
</comment>
<dbReference type="EMBL" id="DVHC01000054">
    <property type="protein sequence ID" value="HIR59415.1"/>
    <property type="molecule type" value="Genomic_DNA"/>
</dbReference>
<gene>
    <name evidence="2" type="ORF">IAB38_05125</name>
</gene>